<gene>
    <name evidence="1" type="ORF">C5Y96_17245</name>
</gene>
<proteinExistence type="predicted"/>
<comment type="caution">
    <text evidence="1">The sequence shown here is derived from an EMBL/GenBank/DDBJ whole genome shotgun (WGS) entry which is preliminary data.</text>
</comment>
<evidence type="ECO:0000313" key="1">
    <source>
        <dbReference type="EMBL" id="PQO27290.1"/>
    </source>
</evidence>
<evidence type="ECO:0000313" key="2">
    <source>
        <dbReference type="Proteomes" id="UP000240009"/>
    </source>
</evidence>
<reference evidence="1 2" key="1">
    <citation type="submission" date="2018-02" db="EMBL/GenBank/DDBJ databases">
        <title>Comparative genomes isolates from brazilian mangrove.</title>
        <authorList>
            <person name="Araujo J.E."/>
            <person name="Taketani R.G."/>
            <person name="Silva M.C.P."/>
            <person name="Loureco M.V."/>
            <person name="Andreote F.D."/>
        </authorList>
    </citation>
    <scope>NUCLEOTIDE SEQUENCE [LARGE SCALE GENOMIC DNA]</scope>
    <source>
        <strain evidence="1 2">HEX-2 MGV</strain>
    </source>
</reference>
<name>A0A2S8F590_9BACT</name>
<accession>A0A2S8F590</accession>
<dbReference type="Proteomes" id="UP000240009">
    <property type="component" value="Unassembled WGS sequence"/>
</dbReference>
<dbReference type="EMBL" id="PUIA01000057">
    <property type="protein sequence ID" value="PQO27290.1"/>
    <property type="molecule type" value="Genomic_DNA"/>
</dbReference>
<protein>
    <submittedName>
        <fullName evidence="1">Uncharacterized protein</fullName>
    </submittedName>
</protein>
<sequence>MPDQIMPMDISGTFTMITDTLTTRMLERNHAAGILIVQLRRALPPMKMAEVLPKILPPATCVTSTSVAYVNCWPA</sequence>
<organism evidence="1 2">
    <name type="scientific">Blastopirellula marina</name>
    <dbReference type="NCBI Taxonomy" id="124"/>
    <lineage>
        <taxon>Bacteria</taxon>
        <taxon>Pseudomonadati</taxon>
        <taxon>Planctomycetota</taxon>
        <taxon>Planctomycetia</taxon>
        <taxon>Pirellulales</taxon>
        <taxon>Pirellulaceae</taxon>
        <taxon>Blastopirellula</taxon>
    </lineage>
</organism>
<dbReference type="AlphaFoldDB" id="A0A2S8F590"/>